<protein>
    <submittedName>
        <fullName evidence="6">Putative DNA modification/repair radical SAM protein</fullName>
    </submittedName>
</protein>
<sequence length="410" mass="46809">MDVIEKLKILTDSAKYDVSCSSSNSRRKNTKDGIGNASVAGVCHSWSEDGRCISLLKILLSNKCVYDCEYCINRRTSDVPRAEFTPQEVADLTINFYRRNYIEGLFLSSAVTISPDHTMEMLIRTAEILRNDYKFNGYIHMKAIPGASDELVRRLGLLIDRVSVNIELPTEKGLSVLAPSKTYHSIYLPMNDIKTGILENREDRKKFKKAPMFAPAGQTTQMIIGALNESDRTIMKRATGLYKSFGLKRVYYSGYVPVVKSKFTEGITKPPLLREHRLYQADFLMRFYKFTDDEILSETNPNLSLTIDPKANWAINNISLFPLEINRASYEELLRVPGFGPVYAKRIINARRFSRLTFDSLETMKISIKRAKYFITVNGVYKGGKIGSTEYLKFLLEDKKEDAYEQLSLF</sequence>
<accession>A0A2U1E6F8</accession>
<keyword evidence="4" id="KW-0411">Iron-sulfur</keyword>
<dbReference type="PANTHER" id="PTHR21180:SF9">
    <property type="entry name" value="TYPE II SECRETION SYSTEM PROTEIN K"/>
    <property type="match status" value="1"/>
</dbReference>
<evidence type="ECO:0000256" key="3">
    <source>
        <dbReference type="ARBA" id="ARBA00023004"/>
    </source>
</evidence>
<reference evidence="6 7" key="1">
    <citation type="submission" date="2018-04" db="EMBL/GenBank/DDBJ databases">
        <title>Genomic Encyclopedia of Type Strains, Phase IV (KMG-IV): sequencing the most valuable type-strain genomes for metagenomic binning, comparative biology and taxonomic classification.</title>
        <authorList>
            <person name="Goeker M."/>
        </authorList>
    </citation>
    <scope>NUCLEOTIDE SEQUENCE [LARGE SCALE GENOMIC DNA]</scope>
    <source>
        <strain evidence="6 7">DSM 20705</strain>
    </source>
</reference>
<feature type="domain" description="Radical SAM core" evidence="5">
    <location>
        <begin position="59"/>
        <end position="177"/>
    </location>
</feature>
<dbReference type="EMBL" id="QEKV01000001">
    <property type="protein sequence ID" value="PVY95511.1"/>
    <property type="molecule type" value="Genomic_DNA"/>
</dbReference>
<comment type="caution">
    <text evidence="6">The sequence shown here is derived from an EMBL/GenBank/DDBJ whole genome shotgun (WGS) entry which is preliminary data.</text>
</comment>
<dbReference type="InterPro" id="IPR058240">
    <property type="entry name" value="rSAM_sf"/>
</dbReference>
<dbReference type="NCBIfam" id="TIGR03916">
    <property type="entry name" value="rSAM_link_UDG"/>
    <property type="match status" value="1"/>
</dbReference>
<dbReference type="Gene3D" id="3.20.20.70">
    <property type="entry name" value="Aldolase class I"/>
    <property type="match status" value="1"/>
</dbReference>
<dbReference type="Proteomes" id="UP000245793">
    <property type="component" value="Unassembled WGS sequence"/>
</dbReference>
<name>A0A2U1E6F8_9FIRM</name>
<evidence type="ECO:0000256" key="4">
    <source>
        <dbReference type="ARBA" id="ARBA00023014"/>
    </source>
</evidence>
<dbReference type="SUPFAM" id="SSF47781">
    <property type="entry name" value="RuvA domain 2-like"/>
    <property type="match status" value="1"/>
</dbReference>
<gene>
    <name evidence="6" type="ORF">C7381_10135</name>
</gene>
<dbReference type="InterPro" id="IPR007197">
    <property type="entry name" value="rSAM"/>
</dbReference>
<proteinExistence type="predicted"/>
<dbReference type="GO" id="GO:0051536">
    <property type="term" value="F:iron-sulfur cluster binding"/>
    <property type="evidence" value="ECO:0007669"/>
    <property type="project" value="UniProtKB-KW"/>
</dbReference>
<evidence type="ECO:0000256" key="2">
    <source>
        <dbReference type="ARBA" id="ARBA00022723"/>
    </source>
</evidence>
<evidence type="ECO:0000256" key="1">
    <source>
        <dbReference type="ARBA" id="ARBA00022691"/>
    </source>
</evidence>
<dbReference type="Gene3D" id="1.10.150.320">
    <property type="entry name" value="Photosystem II 12 kDa extrinsic protein"/>
    <property type="match status" value="1"/>
</dbReference>
<dbReference type="InterPro" id="IPR051675">
    <property type="entry name" value="Endo/Exo/Phosphatase_dom_1"/>
</dbReference>
<dbReference type="CDD" id="cd01335">
    <property type="entry name" value="Radical_SAM"/>
    <property type="match status" value="1"/>
</dbReference>
<dbReference type="InterPro" id="IPR010994">
    <property type="entry name" value="RuvA_2-like"/>
</dbReference>
<dbReference type="SFLD" id="SFLDG01102">
    <property type="entry name" value="Uncharacterised_Radical_SAM_Su"/>
    <property type="match status" value="1"/>
</dbReference>
<evidence type="ECO:0000259" key="5">
    <source>
        <dbReference type="Pfam" id="PF04055"/>
    </source>
</evidence>
<keyword evidence="3" id="KW-0408">Iron</keyword>
<evidence type="ECO:0000313" key="6">
    <source>
        <dbReference type="EMBL" id="PVY95511.1"/>
    </source>
</evidence>
<dbReference type="Pfam" id="PF12836">
    <property type="entry name" value="HHH_3"/>
    <property type="match status" value="1"/>
</dbReference>
<keyword evidence="2" id="KW-0479">Metal-binding</keyword>
<dbReference type="Pfam" id="PF04055">
    <property type="entry name" value="Radical_SAM"/>
    <property type="match status" value="1"/>
</dbReference>
<dbReference type="SUPFAM" id="SSF102114">
    <property type="entry name" value="Radical SAM enzymes"/>
    <property type="match status" value="1"/>
</dbReference>
<dbReference type="RefSeq" id="WP_116479452.1">
    <property type="nucleotide sequence ID" value="NZ_QEKV01000001.1"/>
</dbReference>
<evidence type="ECO:0000313" key="7">
    <source>
        <dbReference type="Proteomes" id="UP000245793"/>
    </source>
</evidence>
<dbReference type="GO" id="GO:0003824">
    <property type="term" value="F:catalytic activity"/>
    <property type="evidence" value="ECO:0007669"/>
    <property type="project" value="InterPro"/>
</dbReference>
<dbReference type="InterPro" id="IPR023874">
    <property type="entry name" value="DNA_rSAM_put"/>
</dbReference>
<dbReference type="PANTHER" id="PTHR21180">
    <property type="entry name" value="ENDONUCLEASE/EXONUCLEASE/PHOSPHATASE FAMILY DOMAIN-CONTAINING PROTEIN 1"/>
    <property type="match status" value="1"/>
</dbReference>
<dbReference type="InterPro" id="IPR013785">
    <property type="entry name" value="Aldolase_TIM"/>
</dbReference>
<organism evidence="6 7">
    <name type="scientific">Ezakiella coagulans</name>
    <dbReference type="NCBI Taxonomy" id="46507"/>
    <lineage>
        <taxon>Bacteria</taxon>
        <taxon>Bacillati</taxon>
        <taxon>Bacillota</taxon>
        <taxon>Tissierellia</taxon>
        <taxon>Ezakiella</taxon>
    </lineage>
</organism>
<keyword evidence="7" id="KW-1185">Reference proteome</keyword>
<keyword evidence="1" id="KW-0949">S-adenosyl-L-methionine</keyword>
<dbReference type="GO" id="GO:0046872">
    <property type="term" value="F:metal ion binding"/>
    <property type="evidence" value="ECO:0007669"/>
    <property type="project" value="UniProtKB-KW"/>
</dbReference>
<dbReference type="AlphaFoldDB" id="A0A2U1E6F8"/>
<dbReference type="SFLD" id="SFLDS00029">
    <property type="entry name" value="Radical_SAM"/>
    <property type="match status" value="1"/>
</dbReference>